<dbReference type="Proteomes" id="UP000019132">
    <property type="component" value="Unassembled WGS sequence"/>
</dbReference>
<evidence type="ECO:0000313" key="1">
    <source>
        <dbReference type="EnsemblProtists" id="PYU1_T011514"/>
    </source>
</evidence>
<reference evidence="2" key="2">
    <citation type="submission" date="2010-04" db="EMBL/GenBank/DDBJ databases">
        <authorList>
            <person name="Buell R."/>
            <person name="Hamilton J."/>
            <person name="Hostetler J."/>
        </authorList>
    </citation>
    <scope>NUCLEOTIDE SEQUENCE [LARGE SCALE GENOMIC DNA]</scope>
    <source>
        <strain evidence="2">DAOM:BR144</strain>
    </source>
</reference>
<protein>
    <submittedName>
        <fullName evidence="1">Uncharacterized protein</fullName>
    </submittedName>
</protein>
<sequence>MALIDQVHNLQMKPEFFNDVSMPYSSSGDVMISSVGLYAYSTSHAFQQGNLTVETVRYSCRTGYMAPLGQFYASSINHARYGYNHCYEEHTGKLLFETVAFLEHAGRVSSNDTLADVIAQVPTATQSRSESNNASKIAAAA</sequence>
<dbReference type="InParanoid" id="K3X2R5"/>
<dbReference type="EMBL" id="GL376571">
    <property type="status" value="NOT_ANNOTATED_CDS"/>
    <property type="molecule type" value="Genomic_DNA"/>
</dbReference>
<proteinExistence type="predicted"/>
<dbReference type="EnsemblProtists" id="PYU1_T011514">
    <property type="protein sequence ID" value="PYU1_T011514"/>
    <property type="gene ID" value="PYU1_G011488"/>
</dbReference>
<keyword evidence="2" id="KW-1185">Reference proteome</keyword>
<accession>K3X2R5</accession>
<dbReference type="HOGENOM" id="CLU_1829235_0_0_1"/>
<dbReference type="AlphaFoldDB" id="K3X2R5"/>
<evidence type="ECO:0000313" key="2">
    <source>
        <dbReference type="Proteomes" id="UP000019132"/>
    </source>
</evidence>
<reference evidence="2" key="1">
    <citation type="journal article" date="2010" name="Genome Biol.">
        <title>Genome sequence of the necrotrophic plant pathogen Pythium ultimum reveals original pathogenicity mechanisms and effector repertoire.</title>
        <authorList>
            <person name="Levesque C.A."/>
            <person name="Brouwer H."/>
            <person name="Cano L."/>
            <person name="Hamilton J.P."/>
            <person name="Holt C."/>
            <person name="Huitema E."/>
            <person name="Raffaele S."/>
            <person name="Robideau G.P."/>
            <person name="Thines M."/>
            <person name="Win J."/>
            <person name="Zerillo M.M."/>
            <person name="Beakes G.W."/>
            <person name="Boore J.L."/>
            <person name="Busam D."/>
            <person name="Dumas B."/>
            <person name="Ferriera S."/>
            <person name="Fuerstenberg S.I."/>
            <person name="Gachon C.M."/>
            <person name="Gaulin E."/>
            <person name="Govers F."/>
            <person name="Grenville-Briggs L."/>
            <person name="Horner N."/>
            <person name="Hostetler J."/>
            <person name="Jiang R.H."/>
            <person name="Johnson J."/>
            <person name="Krajaejun T."/>
            <person name="Lin H."/>
            <person name="Meijer H.J."/>
            <person name="Moore B."/>
            <person name="Morris P."/>
            <person name="Phuntmart V."/>
            <person name="Puiu D."/>
            <person name="Shetty J."/>
            <person name="Stajich J.E."/>
            <person name="Tripathy S."/>
            <person name="Wawra S."/>
            <person name="van West P."/>
            <person name="Whitty B.R."/>
            <person name="Coutinho P.M."/>
            <person name="Henrissat B."/>
            <person name="Martin F."/>
            <person name="Thomas P.D."/>
            <person name="Tyler B.M."/>
            <person name="De Vries R.P."/>
            <person name="Kamoun S."/>
            <person name="Yandell M."/>
            <person name="Tisserat N."/>
            <person name="Buell C.R."/>
        </authorList>
    </citation>
    <scope>NUCLEOTIDE SEQUENCE</scope>
    <source>
        <strain evidence="2">DAOM:BR144</strain>
    </source>
</reference>
<name>K3X2R5_GLOUD</name>
<reference evidence="1" key="3">
    <citation type="submission" date="2015-02" db="UniProtKB">
        <authorList>
            <consortium name="EnsemblProtists"/>
        </authorList>
    </citation>
    <scope>IDENTIFICATION</scope>
    <source>
        <strain evidence="1">DAOM BR144</strain>
    </source>
</reference>
<organism evidence="1 2">
    <name type="scientific">Globisporangium ultimum (strain ATCC 200006 / CBS 805.95 / DAOM BR144)</name>
    <name type="common">Pythium ultimum</name>
    <dbReference type="NCBI Taxonomy" id="431595"/>
    <lineage>
        <taxon>Eukaryota</taxon>
        <taxon>Sar</taxon>
        <taxon>Stramenopiles</taxon>
        <taxon>Oomycota</taxon>
        <taxon>Peronosporomycetes</taxon>
        <taxon>Pythiales</taxon>
        <taxon>Pythiaceae</taxon>
        <taxon>Globisporangium</taxon>
    </lineage>
</organism>
<dbReference type="VEuPathDB" id="FungiDB:PYU1_G011488"/>